<evidence type="ECO:0000256" key="3">
    <source>
        <dbReference type="ARBA" id="ARBA00022679"/>
    </source>
</evidence>
<keyword evidence="6" id="KW-0677">Repeat</keyword>
<evidence type="ECO:0000256" key="16">
    <source>
        <dbReference type="PIRSR" id="PIRSR640198-1"/>
    </source>
</evidence>
<dbReference type="Pfam" id="PF02661">
    <property type="entry name" value="Fic"/>
    <property type="match status" value="1"/>
</dbReference>
<feature type="binding site" evidence="17">
    <location>
        <begin position="413"/>
        <end position="414"/>
    </location>
    <ligand>
        <name>ATP</name>
        <dbReference type="ChEBI" id="CHEBI:30616"/>
    </ligand>
</feature>
<name>F1L118_ASCSU</name>
<evidence type="ECO:0000313" key="23">
    <source>
        <dbReference type="EMBL" id="ADY43822.1"/>
    </source>
</evidence>
<dbReference type="Gene3D" id="1.10.3290.10">
    <property type="entry name" value="Fido-like domain"/>
    <property type="match status" value="1"/>
</dbReference>
<evidence type="ECO:0000256" key="5">
    <source>
        <dbReference type="ARBA" id="ARBA00022695"/>
    </source>
</evidence>
<dbReference type="InterPro" id="IPR040198">
    <property type="entry name" value="Fido_containing"/>
</dbReference>
<evidence type="ECO:0000256" key="8">
    <source>
        <dbReference type="ARBA" id="ARBA00022803"/>
    </source>
</evidence>
<feature type="transmembrane region" description="Helical" evidence="21">
    <location>
        <begin position="9"/>
        <end position="27"/>
    </location>
</feature>
<dbReference type="EC" id="2.7.7.108" evidence="12"/>
<evidence type="ECO:0000256" key="9">
    <source>
        <dbReference type="ARBA" id="ARBA00022840"/>
    </source>
</evidence>
<dbReference type="PANTHER" id="PTHR13504:SF34">
    <property type="entry name" value="PROTEIN ADENYLYLTRANSFERASE FICD"/>
    <property type="match status" value="1"/>
</dbReference>
<evidence type="ECO:0000256" key="18">
    <source>
        <dbReference type="PIRSR" id="PIRSR640198-3"/>
    </source>
</evidence>
<dbReference type="GO" id="GO:0016020">
    <property type="term" value="C:membrane"/>
    <property type="evidence" value="ECO:0007669"/>
    <property type="project" value="UniProtKB-SubCell"/>
</dbReference>
<dbReference type="GO" id="GO:0070733">
    <property type="term" value="F:AMPylase activity"/>
    <property type="evidence" value="ECO:0007669"/>
    <property type="project" value="UniProtKB-EC"/>
</dbReference>
<feature type="binding site" evidence="17">
    <location>
        <begin position="381"/>
        <end position="388"/>
    </location>
    <ligand>
        <name>ATP</name>
        <dbReference type="ChEBI" id="CHEBI:30616"/>
    </ligand>
</feature>
<feature type="domain" description="Fido" evidence="22">
    <location>
        <begin position="299"/>
        <end position="434"/>
    </location>
</feature>
<dbReference type="PANTHER" id="PTHR13504">
    <property type="entry name" value="FIDO DOMAIN-CONTAINING PROTEIN DDB_G0283145"/>
    <property type="match status" value="1"/>
</dbReference>
<dbReference type="EMBL" id="JI169344">
    <property type="protein sequence ID" value="ADY43822.1"/>
    <property type="molecule type" value="mRNA"/>
</dbReference>
<dbReference type="PROSITE" id="PS51459">
    <property type="entry name" value="FIDO"/>
    <property type="match status" value="1"/>
</dbReference>
<feature type="active site" evidence="16">
    <location>
        <position position="377"/>
    </location>
</feature>
<evidence type="ECO:0000256" key="7">
    <source>
        <dbReference type="ARBA" id="ARBA00022741"/>
    </source>
</evidence>
<evidence type="ECO:0000256" key="6">
    <source>
        <dbReference type="ARBA" id="ARBA00022737"/>
    </source>
</evidence>
<evidence type="ECO:0000256" key="13">
    <source>
        <dbReference type="ARBA" id="ARBA00047939"/>
    </source>
</evidence>
<feature type="region of interest" description="Disordered" evidence="20">
    <location>
        <begin position="461"/>
        <end position="480"/>
    </location>
</feature>
<dbReference type="AlphaFoldDB" id="F1L118"/>
<evidence type="ECO:0000256" key="2">
    <source>
        <dbReference type="ARBA" id="ARBA00009742"/>
    </source>
</evidence>
<evidence type="ECO:0000256" key="4">
    <source>
        <dbReference type="ARBA" id="ARBA00022692"/>
    </source>
</evidence>
<keyword evidence="8" id="KW-0802">TPR repeat</keyword>
<keyword evidence="7 17" id="KW-0547">Nucleotide-binding</keyword>
<accession>F1L118</accession>
<dbReference type="SUPFAM" id="SSF140931">
    <property type="entry name" value="Fic-like"/>
    <property type="match status" value="1"/>
</dbReference>
<reference evidence="23" key="1">
    <citation type="journal article" date="2011" name="Genome Res.">
        <title>Deep small RNA sequencing from the nematode Ascaris reveals conservation, functional diversification, and novel developmental profiles.</title>
        <authorList>
            <person name="Wang J."/>
            <person name="Czech B."/>
            <person name="Crunk A."/>
            <person name="Wallace A."/>
            <person name="Mitreva M."/>
            <person name="Hannon G.J."/>
            <person name="Davis R.E."/>
        </authorList>
    </citation>
    <scope>NUCLEOTIDE SEQUENCE</scope>
</reference>
<feature type="site" description="Important for autoinhibition of adenylyltransferase activity" evidence="18">
    <location>
        <position position="249"/>
    </location>
</feature>
<sequence>MSSSELRMWLRIIVVSITISVIVQVLWPNLRNVTFSRRSLCKYGLVPDIVRRVIPCSPGLTTRQRALEDRNKDLGYFVDPFPVEPWSDGKGRPILEEEKTSVPLSIRITEERKGELEAEAVAALNAAIFSRKKGNMRKAETIIQHALALAPNHPDILTEYGILVETVRKNLVEAEELYTRALSYNPHHTEALVRRARTLPLVEEIDKKMLKALRRKRAYFLRIPRNSPALKRAMRESYFMHVYHTVAIEGNTMTLVQTRSILETRMAVAGKSIMEHNEILGMDAALRFLNQSLVHIGLITVEDILDIHRRVLGFVDPEAAGVFRRTQVFVGSFAPVAPELVPSEMEELIRWLNDEETLLLDPIEFAAIAHYKFVYIHPFIDGNGRTARLLMNLILMQAGFPPIIIPVEERSDYYHTLSAANSGDLRPFIRFIAKQTDATLQALIDLVPNIDDQEVITVSGRQSGRQNFTHIPNDSQSNNM</sequence>
<keyword evidence="4 21" id="KW-0812">Transmembrane</keyword>
<keyword evidence="9 17" id="KW-0067">ATP-binding</keyword>
<protein>
    <recommendedName>
        <fullName evidence="12">protein adenylyltransferase</fullName>
        <ecNumber evidence="12">2.7.7.108</ecNumber>
    </recommendedName>
</protein>
<dbReference type="InterPro" id="IPR003812">
    <property type="entry name" value="Fido"/>
</dbReference>
<evidence type="ECO:0000256" key="20">
    <source>
        <dbReference type="SAM" id="MobiDB-lite"/>
    </source>
</evidence>
<keyword evidence="10 21" id="KW-1133">Transmembrane helix</keyword>
<comment type="catalytic activity">
    <reaction evidence="14">
        <text>L-tyrosyl-[protein] + ATP = O-(5'-adenylyl)-L-tyrosyl-[protein] + diphosphate</text>
        <dbReference type="Rhea" id="RHEA:54288"/>
        <dbReference type="Rhea" id="RHEA-COMP:10136"/>
        <dbReference type="Rhea" id="RHEA-COMP:13846"/>
        <dbReference type="ChEBI" id="CHEBI:30616"/>
        <dbReference type="ChEBI" id="CHEBI:33019"/>
        <dbReference type="ChEBI" id="CHEBI:46858"/>
        <dbReference type="ChEBI" id="CHEBI:83624"/>
        <dbReference type="EC" id="2.7.7.108"/>
    </reaction>
</comment>
<dbReference type="InterPro" id="IPR011990">
    <property type="entry name" value="TPR-like_helical_dom_sf"/>
</dbReference>
<evidence type="ECO:0000256" key="15">
    <source>
        <dbReference type="ARBA" id="ARBA00049297"/>
    </source>
</evidence>
<proteinExistence type="evidence at transcript level"/>
<dbReference type="Gene3D" id="1.25.40.10">
    <property type="entry name" value="Tetratricopeptide repeat domain"/>
    <property type="match status" value="1"/>
</dbReference>
<dbReference type="SUPFAM" id="SSF48452">
    <property type="entry name" value="TPR-like"/>
    <property type="match status" value="1"/>
</dbReference>
<feature type="binding site" evidence="17">
    <location>
        <position position="421"/>
    </location>
    <ligand>
        <name>ATP</name>
        <dbReference type="ChEBI" id="CHEBI:30616"/>
    </ligand>
</feature>
<comment type="similarity">
    <text evidence="2">Belongs to the fic family.</text>
</comment>
<keyword evidence="5" id="KW-0548">Nucleotidyltransferase</keyword>
<dbReference type="InterPro" id="IPR036597">
    <property type="entry name" value="Fido-like_dom_sf"/>
</dbReference>
<organism evidence="23">
    <name type="scientific">Ascaris suum</name>
    <name type="common">Pig roundworm</name>
    <name type="synonym">Ascaris lumbricoides</name>
    <dbReference type="NCBI Taxonomy" id="6253"/>
    <lineage>
        <taxon>Eukaryota</taxon>
        <taxon>Metazoa</taxon>
        <taxon>Ecdysozoa</taxon>
        <taxon>Nematoda</taxon>
        <taxon>Chromadorea</taxon>
        <taxon>Rhabditida</taxon>
        <taxon>Spirurina</taxon>
        <taxon>Ascaridomorpha</taxon>
        <taxon>Ascaridoidea</taxon>
        <taxon>Ascarididae</taxon>
        <taxon>Ascaris</taxon>
    </lineage>
</organism>
<comment type="catalytic activity">
    <reaction evidence="13">
        <text>L-threonyl-[protein] + ATP = 3-O-(5'-adenylyl)-L-threonyl-[protein] + diphosphate</text>
        <dbReference type="Rhea" id="RHEA:54292"/>
        <dbReference type="Rhea" id="RHEA-COMP:11060"/>
        <dbReference type="Rhea" id="RHEA-COMP:13847"/>
        <dbReference type="ChEBI" id="CHEBI:30013"/>
        <dbReference type="ChEBI" id="CHEBI:30616"/>
        <dbReference type="ChEBI" id="CHEBI:33019"/>
        <dbReference type="ChEBI" id="CHEBI:138113"/>
        <dbReference type="EC" id="2.7.7.108"/>
    </reaction>
</comment>
<evidence type="ECO:0000256" key="11">
    <source>
        <dbReference type="ARBA" id="ARBA00023136"/>
    </source>
</evidence>
<evidence type="ECO:0000256" key="19">
    <source>
        <dbReference type="PIRSR" id="PIRSR640198-4"/>
    </source>
</evidence>
<dbReference type="EMBL" id="JI170149">
    <property type="protein sequence ID" value="ADY44351.1"/>
    <property type="molecule type" value="mRNA"/>
</dbReference>
<keyword evidence="11 21" id="KW-0472">Membrane</keyword>
<comment type="subcellular location">
    <subcellularLocation>
        <location evidence="1">Membrane</location>
        <topology evidence="1">Single-pass membrane protein</topology>
    </subcellularLocation>
</comment>
<evidence type="ECO:0000259" key="22">
    <source>
        <dbReference type="PROSITE" id="PS51459"/>
    </source>
</evidence>
<evidence type="ECO:0000256" key="10">
    <source>
        <dbReference type="ARBA" id="ARBA00022989"/>
    </source>
</evidence>
<dbReference type="GO" id="GO:0005524">
    <property type="term" value="F:ATP binding"/>
    <property type="evidence" value="ECO:0007669"/>
    <property type="project" value="UniProtKB-KW"/>
</dbReference>
<keyword evidence="3 23" id="KW-0808">Transferase</keyword>
<evidence type="ECO:0000256" key="12">
    <source>
        <dbReference type="ARBA" id="ARBA00034531"/>
    </source>
</evidence>
<evidence type="ECO:0000256" key="1">
    <source>
        <dbReference type="ARBA" id="ARBA00004167"/>
    </source>
</evidence>
<evidence type="ECO:0000256" key="17">
    <source>
        <dbReference type="PIRSR" id="PIRSR640198-2"/>
    </source>
</evidence>
<evidence type="ECO:0000256" key="14">
    <source>
        <dbReference type="ARBA" id="ARBA00048696"/>
    </source>
</evidence>
<evidence type="ECO:0000256" key="21">
    <source>
        <dbReference type="SAM" id="Phobius"/>
    </source>
</evidence>
<feature type="glycosylation site" description="N-linked (GlcNAc...) asparagine" evidence="19">
    <location>
        <position position="290"/>
    </location>
</feature>
<comment type="catalytic activity">
    <reaction evidence="15">
        <text>3-O-(5'-adenylyl)-L-threonyl-[protein] + H2O = L-threonyl-[protein] + AMP + H(+)</text>
        <dbReference type="Rhea" id="RHEA:55932"/>
        <dbReference type="Rhea" id="RHEA-COMP:11060"/>
        <dbReference type="Rhea" id="RHEA-COMP:13847"/>
        <dbReference type="ChEBI" id="CHEBI:15377"/>
        <dbReference type="ChEBI" id="CHEBI:15378"/>
        <dbReference type="ChEBI" id="CHEBI:30013"/>
        <dbReference type="ChEBI" id="CHEBI:138113"/>
        <dbReference type="ChEBI" id="CHEBI:456215"/>
    </reaction>
</comment>